<dbReference type="InterPro" id="IPR029071">
    <property type="entry name" value="Ubiquitin-like_domsf"/>
</dbReference>
<dbReference type="SUPFAM" id="SSF54236">
    <property type="entry name" value="Ubiquitin-like"/>
    <property type="match status" value="1"/>
</dbReference>
<keyword evidence="5" id="KW-1185">Reference proteome</keyword>
<dbReference type="InterPro" id="IPR006846">
    <property type="entry name" value="Ribosomal_eS30"/>
</dbReference>
<dbReference type="GO" id="GO:0003735">
    <property type="term" value="F:structural constituent of ribosome"/>
    <property type="evidence" value="ECO:0007669"/>
    <property type="project" value="InterPro"/>
</dbReference>
<feature type="domain" description="Ubiquitin-like" evidence="3">
    <location>
        <begin position="1"/>
        <end position="72"/>
    </location>
</feature>
<dbReference type="AlphaFoldDB" id="A0A8S3YMU7"/>
<dbReference type="GO" id="GO:0006412">
    <property type="term" value="P:translation"/>
    <property type="evidence" value="ECO:0007669"/>
    <property type="project" value="InterPro"/>
</dbReference>
<dbReference type="EMBL" id="CAJHNH020000558">
    <property type="protein sequence ID" value="CAG5118497.1"/>
    <property type="molecule type" value="Genomic_DNA"/>
</dbReference>
<dbReference type="Pfam" id="PF04758">
    <property type="entry name" value="Ribosomal_S30"/>
    <property type="match status" value="1"/>
</dbReference>
<dbReference type="Proteomes" id="UP000678393">
    <property type="component" value="Unassembled WGS sequence"/>
</dbReference>
<sequence>MPLFVRSFQTYTLDLSQQKTVGDGKALVPDNEFLPKEQMTVVFEGQLLEDEWQLAALRDKSTLSIELRLLGGNVHGTLASAGKVRGQTPEAEKQEKNWPCQARMQYKRGFVKVVAGFGRRKRPNVRS</sequence>
<accession>A0A8S3YMU7</accession>
<evidence type="ECO:0000313" key="4">
    <source>
        <dbReference type="EMBL" id="CAG5118497.1"/>
    </source>
</evidence>
<reference evidence="4" key="1">
    <citation type="submission" date="2021-04" db="EMBL/GenBank/DDBJ databases">
        <authorList>
            <consortium name="Molecular Ecology Group"/>
        </authorList>
    </citation>
    <scope>NUCLEOTIDE SEQUENCE</scope>
</reference>
<keyword evidence="1" id="KW-0689">Ribosomal protein</keyword>
<proteinExistence type="predicted"/>
<comment type="caution">
    <text evidence="4">The sequence shown here is derived from an EMBL/GenBank/DDBJ whole genome shotgun (WGS) entry which is preliminary data.</text>
</comment>
<protein>
    <recommendedName>
        <fullName evidence="3">Ubiquitin-like domain-containing protein</fullName>
    </recommendedName>
</protein>
<dbReference type="GO" id="GO:0022627">
    <property type="term" value="C:cytosolic small ribosomal subunit"/>
    <property type="evidence" value="ECO:0007669"/>
    <property type="project" value="TreeGrafter"/>
</dbReference>
<evidence type="ECO:0000256" key="1">
    <source>
        <dbReference type="ARBA" id="ARBA00022980"/>
    </source>
</evidence>
<dbReference type="InterPro" id="IPR000626">
    <property type="entry name" value="Ubiquitin-like_dom"/>
</dbReference>
<dbReference type="PROSITE" id="PS50053">
    <property type="entry name" value="UBIQUITIN_2"/>
    <property type="match status" value="1"/>
</dbReference>
<dbReference type="OrthoDB" id="199599at2759"/>
<evidence type="ECO:0000256" key="2">
    <source>
        <dbReference type="ARBA" id="ARBA00023274"/>
    </source>
</evidence>
<dbReference type="PANTHER" id="PTHR12650:SF15">
    <property type="entry name" value="RIBOSOMAL PROTEIN S30, ISOFORM A"/>
    <property type="match status" value="1"/>
</dbReference>
<keyword evidence="2" id="KW-0687">Ribonucleoprotein</keyword>
<dbReference type="Gene3D" id="3.10.20.90">
    <property type="entry name" value="Phosphatidylinositol 3-kinase Catalytic Subunit, Chain A, domain 1"/>
    <property type="match status" value="1"/>
</dbReference>
<evidence type="ECO:0000313" key="5">
    <source>
        <dbReference type="Proteomes" id="UP000678393"/>
    </source>
</evidence>
<dbReference type="Pfam" id="PF00240">
    <property type="entry name" value="ubiquitin"/>
    <property type="match status" value="1"/>
</dbReference>
<dbReference type="PANTHER" id="PTHR12650">
    <property type="entry name" value="40S RIBOSOMAL PROTEIN S30/UBIQUITIN-LIKE PROTEIN FUBI"/>
    <property type="match status" value="1"/>
</dbReference>
<name>A0A8S3YMU7_9EUPU</name>
<gene>
    <name evidence="4" type="ORF">CUNI_LOCUS4055</name>
</gene>
<organism evidence="4 5">
    <name type="scientific">Candidula unifasciata</name>
    <dbReference type="NCBI Taxonomy" id="100452"/>
    <lineage>
        <taxon>Eukaryota</taxon>
        <taxon>Metazoa</taxon>
        <taxon>Spiralia</taxon>
        <taxon>Lophotrochozoa</taxon>
        <taxon>Mollusca</taxon>
        <taxon>Gastropoda</taxon>
        <taxon>Heterobranchia</taxon>
        <taxon>Euthyneura</taxon>
        <taxon>Panpulmonata</taxon>
        <taxon>Eupulmonata</taxon>
        <taxon>Stylommatophora</taxon>
        <taxon>Helicina</taxon>
        <taxon>Helicoidea</taxon>
        <taxon>Geomitridae</taxon>
        <taxon>Candidula</taxon>
    </lineage>
</organism>
<evidence type="ECO:0000259" key="3">
    <source>
        <dbReference type="PROSITE" id="PS50053"/>
    </source>
</evidence>